<evidence type="ECO:0000256" key="3">
    <source>
        <dbReference type="ARBA" id="ARBA00022748"/>
    </source>
</evidence>
<protein>
    <submittedName>
        <fullName evidence="9">Cytochrome c biogenesis protein ResB</fullName>
    </submittedName>
</protein>
<sequence length="554" mass="63784">MKKVTCECGHKNPHGTEICESCGKPIEENLEQKKLLDMRYEGVARRSQTYTTTIIDKIWMFFSSVKVGIWLIVLTLLASALGTLFPQEMYIPPTANPSIYYAEEYGYLGEIYYLLGLHNLYSSWWYMLLVAGLGVSLIIASLDRVVPLHRALKTQRVTRHTNFMKRQRVFGTSSISQEEVDSTFSKVRERLEANKYKISEENGNFVAEKGRFARWGPYVNHIGLILFLIGCMLRYFPGMYIDEHVWIREGDQVVVPGTDGQYYIANDRFLLEFYDENDEIFGEAIERSGSPVVKNFQTDARLYERTDADTVGDLGELVEVAEHPIRVNFPMSHDGFNFYQLDYKLNELKTMSFTLENKETGDTFGRMDIDLYDPEPSYDLGDGHEVIIRDYFPDYFLNNDDVPSTRSKIPDNPVFIFEMITPETPEGEVSFVGIRQNLEPLGENDYKMTFVDVETNNVTALGVRKDRTLPILIAGGVIFMIGLIQGSYWAHRRIWVQRISGDVWIAGHTNKNWLTLRKDIDEAIKETNLKSPLDQVEEKEKEVEVPNQTNKNED</sequence>
<feature type="transmembrane region" description="Helical" evidence="7">
    <location>
        <begin position="124"/>
        <end position="146"/>
    </location>
</feature>
<dbReference type="EMBL" id="CP162551">
    <property type="protein sequence ID" value="XDI37204.1"/>
    <property type="molecule type" value="Genomic_DNA"/>
</dbReference>
<feature type="transmembrane region" description="Helical" evidence="7">
    <location>
        <begin position="67"/>
        <end position="85"/>
    </location>
</feature>
<dbReference type="GO" id="GO:0017004">
    <property type="term" value="P:cytochrome complex assembly"/>
    <property type="evidence" value="ECO:0007669"/>
    <property type="project" value="UniProtKB-KW"/>
</dbReference>
<keyword evidence="2 7" id="KW-0812">Transmembrane</keyword>
<reference evidence="9" key="1">
    <citation type="submission" date="2024-07" db="EMBL/GenBank/DDBJ databases">
        <title>Identification and characteristics of an arsenic-resistant bacterial isolate, which belongs to a novel species.</title>
        <authorList>
            <person name="Juszczyk A."/>
            <person name="Kowalczyk A."/>
            <person name="Was K."/>
            <person name="Kosowicz W."/>
            <person name="Budzyn A."/>
            <person name="Latowski D."/>
        </authorList>
    </citation>
    <scope>NUCLEOTIDE SEQUENCE</scope>
    <source>
        <strain evidence="9">As8PL</strain>
    </source>
</reference>
<comment type="subcellular location">
    <subcellularLocation>
        <location evidence="1">Membrane</location>
        <topology evidence="1">Multi-pass membrane protein</topology>
    </subcellularLocation>
</comment>
<dbReference type="Pfam" id="PF05140">
    <property type="entry name" value="ResB"/>
    <property type="match status" value="2"/>
</dbReference>
<feature type="transmembrane region" description="Helical" evidence="7">
    <location>
        <begin position="469"/>
        <end position="490"/>
    </location>
</feature>
<organism evidence="9">
    <name type="scientific">Alkalihalophilus sp. As8PL</name>
    <dbReference type="NCBI Taxonomy" id="3237103"/>
    <lineage>
        <taxon>Bacteria</taxon>
        <taxon>Bacillati</taxon>
        <taxon>Bacillota</taxon>
        <taxon>Bacilli</taxon>
        <taxon>Bacillales</taxon>
        <taxon>Bacillaceae</taxon>
        <taxon>Alkalihalophilus</taxon>
    </lineage>
</organism>
<evidence type="ECO:0000256" key="7">
    <source>
        <dbReference type="SAM" id="Phobius"/>
    </source>
</evidence>
<gene>
    <name evidence="9" type="ORF">AB3N04_02485</name>
</gene>
<dbReference type="InterPro" id="IPR023494">
    <property type="entry name" value="Cyt_c_bgen_Ccs1/CcsB/ResB"/>
</dbReference>
<evidence type="ECO:0000256" key="5">
    <source>
        <dbReference type="ARBA" id="ARBA00023136"/>
    </source>
</evidence>
<accession>A0AB39BTY9</accession>
<evidence type="ECO:0000256" key="2">
    <source>
        <dbReference type="ARBA" id="ARBA00022692"/>
    </source>
</evidence>
<keyword evidence="4 7" id="KW-1133">Transmembrane helix</keyword>
<dbReference type="PANTHER" id="PTHR31566:SF0">
    <property type="entry name" value="CYTOCHROME C BIOGENESIS PROTEIN CCS1, CHLOROPLASTIC"/>
    <property type="match status" value="1"/>
</dbReference>
<evidence type="ECO:0000256" key="1">
    <source>
        <dbReference type="ARBA" id="ARBA00004141"/>
    </source>
</evidence>
<feature type="domain" description="ResB-like" evidence="8">
    <location>
        <begin position="444"/>
        <end position="520"/>
    </location>
</feature>
<evidence type="ECO:0000256" key="4">
    <source>
        <dbReference type="ARBA" id="ARBA00022989"/>
    </source>
</evidence>
<keyword evidence="3" id="KW-0201">Cytochrome c-type biogenesis</keyword>
<evidence type="ECO:0000313" key="9">
    <source>
        <dbReference type="EMBL" id="XDI37204.1"/>
    </source>
</evidence>
<proteinExistence type="predicted"/>
<dbReference type="AlphaFoldDB" id="A0AB39BTY9"/>
<dbReference type="GO" id="GO:0016020">
    <property type="term" value="C:membrane"/>
    <property type="evidence" value="ECO:0007669"/>
    <property type="project" value="UniProtKB-SubCell"/>
</dbReference>
<name>A0AB39BTY9_9BACI</name>
<dbReference type="InterPro" id="IPR007816">
    <property type="entry name" value="ResB-like_domain"/>
</dbReference>
<evidence type="ECO:0000256" key="6">
    <source>
        <dbReference type="SAM" id="MobiDB-lite"/>
    </source>
</evidence>
<feature type="transmembrane region" description="Helical" evidence="7">
    <location>
        <begin position="218"/>
        <end position="236"/>
    </location>
</feature>
<keyword evidence="5 7" id="KW-0472">Membrane</keyword>
<feature type="region of interest" description="Disordered" evidence="6">
    <location>
        <begin position="531"/>
        <end position="554"/>
    </location>
</feature>
<feature type="domain" description="ResB-like" evidence="8">
    <location>
        <begin position="65"/>
        <end position="423"/>
    </location>
</feature>
<dbReference type="PANTHER" id="PTHR31566">
    <property type="entry name" value="CYTOCHROME C BIOGENESIS PROTEIN CCS1, CHLOROPLASTIC"/>
    <property type="match status" value="1"/>
</dbReference>
<evidence type="ECO:0000259" key="8">
    <source>
        <dbReference type="Pfam" id="PF05140"/>
    </source>
</evidence>
<dbReference type="RefSeq" id="WP_368504573.1">
    <property type="nucleotide sequence ID" value="NZ_CP162551.1"/>
</dbReference>